<sequence length="94" mass="11275">MRRIKIPLPPVDERKKASEDVDKDRRYETDAAIVRIIKGRRVLGYQQLVSECVQKLSLIFKPDIKEIKKRIKDLITREYLERDKENPTMFRYLA</sequence>
<organism evidence="3 4">
    <name type="scientific">Thlaspi arvense</name>
    <name type="common">Field penny-cress</name>
    <dbReference type="NCBI Taxonomy" id="13288"/>
    <lineage>
        <taxon>Eukaryota</taxon>
        <taxon>Viridiplantae</taxon>
        <taxon>Streptophyta</taxon>
        <taxon>Embryophyta</taxon>
        <taxon>Tracheophyta</taxon>
        <taxon>Spermatophyta</taxon>
        <taxon>Magnoliopsida</taxon>
        <taxon>eudicotyledons</taxon>
        <taxon>Gunneridae</taxon>
        <taxon>Pentapetalae</taxon>
        <taxon>rosids</taxon>
        <taxon>malvids</taxon>
        <taxon>Brassicales</taxon>
        <taxon>Brassicaceae</taxon>
        <taxon>Thlaspideae</taxon>
        <taxon>Thlaspi</taxon>
    </lineage>
</organism>
<dbReference type="InterPro" id="IPR019559">
    <property type="entry name" value="Cullin_neddylation_domain"/>
</dbReference>
<dbReference type="GO" id="GO:0006511">
    <property type="term" value="P:ubiquitin-dependent protein catabolic process"/>
    <property type="evidence" value="ECO:0007669"/>
    <property type="project" value="InterPro"/>
</dbReference>
<accession>A0AAU9R8N6</accession>
<evidence type="ECO:0000259" key="2">
    <source>
        <dbReference type="SMART" id="SM00884"/>
    </source>
</evidence>
<proteinExistence type="predicted"/>
<gene>
    <name evidence="3" type="ORF">TAV2_LOCUS2247</name>
</gene>
<keyword evidence="4" id="KW-1185">Reference proteome</keyword>
<dbReference type="PANTHER" id="PTHR11932">
    <property type="entry name" value="CULLIN"/>
    <property type="match status" value="1"/>
</dbReference>
<dbReference type="Pfam" id="PF10557">
    <property type="entry name" value="Cullin_Nedd8"/>
    <property type="match status" value="1"/>
</dbReference>
<feature type="domain" description="Cullin neddylation" evidence="2">
    <location>
        <begin position="21"/>
        <end position="88"/>
    </location>
</feature>
<dbReference type="GO" id="GO:0031461">
    <property type="term" value="C:cullin-RING ubiquitin ligase complex"/>
    <property type="evidence" value="ECO:0007669"/>
    <property type="project" value="InterPro"/>
</dbReference>
<dbReference type="Proteomes" id="UP000836841">
    <property type="component" value="Chromosome 1"/>
</dbReference>
<dbReference type="Gene3D" id="1.10.10.10">
    <property type="entry name" value="Winged helix-like DNA-binding domain superfamily/Winged helix DNA-binding domain"/>
    <property type="match status" value="1"/>
</dbReference>
<dbReference type="InterPro" id="IPR045093">
    <property type="entry name" value="Cullin"/>
</dbReference>
<evidence type="ECO:0000313" key="4">
    <source>
        <dbReference type="Proteomes" id="UP000836841"/>
    </source>
</evidence>
<dbReference type="GO" id="GO:0031625">
    <property type="term" value="F:ubiquitin protein ligase binding"/>
    <property type="evidence" value="ECO:0007669"/>
    <property type="project" value="InterPro"/>
</dbReference>
<dbReference type="InterPro" id="IPR036390">
    <property type="entry name" value="WH_DNA-bd_sf"/>
</dbReference>
<evidence type="ECO:0000313" key="3">
    <source>
        <dbReference type="EMBL" id="CAH2036010.1"/>
    </source>
</evidence>
<dbReference type="FunFam" id="1.10.10.10:FF:000503">
    <property type="entry name" value="Cullin-1"/>
    <property type="match status" value="1"/>
</dbReference>
<protein>
    <recommendedName>
        <fullName evidence="2">Cullin neddylation domain-containing protein</fullName>
    </recommendedName>
</protein>
<feature type="region of interest" description="Disordered" evidence="1">
    <location>
        <begin position="1"/>
        <end position="22"/>
    </location>
</feature>
<evidence type="ECO:0000256" key="1">
    <source>
        <dbReference type="SAM" id="MobiDB-lite"/>
    </source>
</evidence>
<dbReference type="PROSITE" id="PS01256">
    <property type="entry name" value="CULLIN_1"/>
    <property type="match status" value="1"/>
</dbReference>
<dbReference type="InterPro" id="IPR016157">
    <property type="entry name" value="Cullin_CS"/>
</dbReference>
<feature type="compositionally biased region" description="Basic and acidic residues" evidence="1">
    <location>
        <begin position="11"/>
        <end position="22"/>
    </location>
</feature>
<dbReference type="InterPro" id="IPR036388">
    <property type="entry name" value="WH-like_DNA-bd_sf"/>
</dbReference>
<dbReference type="AlphaFoldDB" id="A0AAU9R8N6"/>
<dbReference type="EMBL" id="OU466857">
    <property type="protein sequence ID" value="CAH2036010.1"/>
    <property type="molecule type" value="Genomic_DNA"/>
</dbReference>
<reference evidence="3 4" key="1">
    <citation type="submission" date="2022-03" db="EMBL/GenBank/DDBJ databases">
        <authorList>
            <person name="Nunn A."/>
            <person name="Chopra R."/>
            <person name="Nunn A."/>
            <person name="Contreras Garrido A."/>
        </authorList>
    </citation>
    <scope>NUCLEOTIDE SEQUENCE [LARGE SCALE GENOMIC DNA]</scope>
</reference>
<name>A0AAU9R8N6_THLAR</name>
<dbReference type="SMART" id="SM00884">
    <property type="entry name" value="Cullin_Nedd8"/>
    <property type="match status" value="1"/>
</dbReference>
<dbReference type="SUPFAM" id="SSF46785">
    <property type="entry name" value="Winged helix' DNA-binding domain"/>
    <property type="match status" value="1"/>
</dbReference>